<dbReference type="GO" id="GO:0016020">
    <property type="term" value="C:membrane"/>
    <property type="evidence" value="ECO:0007669"/>
    <property type="project" value="UniProtKB-SubCell"/>
</dbReference>
<keyword evidence="4 7" id="KW-0472">Membrane</keyword>
<sequence length="519" mass="57717">MMMIIEKLIGTTLAARMADKDDGSESKDNDEIQVADSESGYHSAVGMVFVFNLIVGTGALALPGTFQDAGWLLSLILVSCIALSSYITVTYIQECMSYSNAILAHQRRPSVLNSSQNSSHNSDVTEQSYLLSSSAASENDFEIRECVELGKMVHLFFNKVGVVIFYICIVVYLYGDLAIYSAAVPKSLRDVICVYKPADANCSMGWNDTWLTDDTQCFPGVTTISRMSAYRLCVALFAVCLGPFIFFNLKKTMVLQIITSMMRWFSFGTMIVLAIYQLSTNEQKPQPKIADFAQVPNLFGVCVYSFMCHHSLPSMITPIRDKKRVSLLLRVDYLLILGFYILLSLTAVFAFTHIPDLYTLTFEPSKCQNPDNPAPAFFQYFLALFPVFTLSTSFPIIGITLRNNLQTLFLTDGKIYPFLIRRVLFPLLVLLPPVAVALATNQVDILVGITGSYAGSAIQYFIPVALVYCGRKEVQKRFGSVNNYSHTSPFKHVAWLIGLIIWAVACVVFVTVKHVTTGQ</sequence>
<comment type="similarity">
    <text evidence="6">Belongs to the TMEM104 family.</text>
</comment>
<evidence type="ECO:0000256" key="6">
    <source>
        <dbReference type="ARBA" id="ARBA00038166"/>
    </source>
</evidence>
<feature type="transmembrane region" description="Helical" evidence="7">
    <location>
        <begin position="156"/>
        <end position="175"/>
    </location>
</feature>
<evidence type="ECO:0000256" key="4">
    <source>
        <dbReference type="ARBA" id="ARBA00023136"/>
    </source>
</evidence>
<feature type="transmembrane region" description="Helical" evidence="7">
    <location>
        <begin position="331"/>
        <end position="354"/>
    </location>
</feature>
<evidence type="ECO:0000256" key="2">
    <source>
        <dbReference type="ARBA" id="ARBA00022692"/>
    </source>
</evidence>
<protein>
    <submittedName>
        <fullName evidence="9">TMEM104</fullName>
    </submittedName>
</protein>
<feature type="transmembrane region" description="Helical" evidence="7">
    <location>
        <begin position="69"/>
        <end position="92"/>
    </location>
</feature>
<feature type="transmembrane region" description="Helical" evidence="7">
    <location>
        <begin position="490"/>
        <end position="512"/>
    </location>
</feature>
<feature type="transmembrane region" description="Helical" evidence="7">
    <location>
        <begin position="374"/>
        <end position="398"/>
    </location>
</feature>
<name>A0A7J7J9E0_BUGNE</name>
<dbReference type="AlphaFoldDB" id="A0A7J7J9E0"/>
<keyword evidence="3 7" id="KW-1133">Transmembrane helix</keyword>
<feature type="transmembrane region" description="Helical" evidence="7">
    <location>
        <begin position="298"/>
        <end position="319"/>
    </location>
</feature>
<evidence type="ECO:0000256" key="1">
    <source>
        <dbReference type="ARBA" id="ARBA00004141"/>
    </source>
</evidence>
<keyword evidence="2 7" id="KW-0812">Transmembrane</keyword>
<comment type="caution">
    <text evidence="9">The sequence shown here is derived from an EMBL/GenBank/DDBJ whole genome shotgun (WGS) entry which is preliminary data.</text>
</comment>
<feature type="transmembrane region" description="Helical" evidence="7">
    <location>
        <begin position="229"/>
        <end position="249"/>
    </location>
</feature>
<dbReference type="Pfam" id="PF01490">
    <property type="entry name" value="Aa_trans"/>
    <property type="match status" value="2"/>
</dbReference>
<accession>A0A7J7J9E0</accession>
<dbReference type="EMBL" id="VXIV02002884">
    <property type="protein sequence ID" value="KAF6022181.1"/>
    <property type="molecule type" value="Genomic_DNA"/>
</dbReference>
<evidence type="ECO:0000259" key="8">
    <source>
        <dbReference type="Pfam" id="PF01490"/>
    </source>
</evidence>
<feature type="transmembrane region" description="Helical" evidence="7">
    <location>
        <begin position="261"/>
        <end position="278"/>
    </location>
</feature>
<dbReference type="InterPro" id="IPR013057">
    <property type="entry name" value="AA_transpt_TM"/>
</dbReference>
<keyword evidence="5" id="KW-0325">Glycoprotein</keyword>
<dbReference type="Proteomes" id="UP000593567">
    <property type="component" value="Unassembled WGS sequence"/>
</dbReference>
<dbReference type="PANTHER" id="PTHR16189">
    <property type="entry name" value="TRANSMEMBRANE PROTEIN 104-RELATED"/>
    <property type="match status" value="1"/>
</dbReference>
<evidence type="ECO:0000256" key="7">
    <source>
        <dbReference type="SAM" id="Phobius"/>
    </source>
</evidence>
<feature type="transmembrane region" description="Helical" evidence="7">
    <location>
        <begin position="419"/>
        <end position="439"/>
    </location>
</feature>
<comment type="subcellular location">
    <subcellularLocation>
        <location evidence="1">Membrane</location>
        <topology evidence="1">Multi-pass membrane protein</topology>
    </subcellularLocation>
</comment>
<organism evidence="9 10">
    <name type="scientific">Bugula neritina</name>
    <name type="common">Brown bryozoan</name>
    <name type="synonym">Sertularia neritina</name>
    <dbReference type="NCBI Taxonomy" id="10212"/>
    <lineage>
        <taxon>Eukaryota</taxon>
        <taxon>Metazoa</taxon>
        <taxon>Spiralia</taxon>
        <taxon>Lophotrochozoa</taxon>
        <taxon>Bryozoa</taxon>
        <taxon>Gymnolaemata</taxon>
        <taxon>Cheilostomatida</taxon>
        <taxon>Flustrina</taxon>
        <taxon>Buguloidea</taxon>
        <taxon>Bugulidae</taxon>
        <taxon>Bugula</taxon>
    </lineage>
</organism>
<evidence type="ECO:0000313" key="9">
    <source>
        <dbReference type="EMBL" id="KAF6022181.1"/>
    </source>
</evidence>
<proteinExistence type="inferred from homology"/>
<gene>
    <name evidence="9" type="ORF">EB796_019508</name>
</gene>
<feature type="transmembrane region" description="Helical" evidence="7">
    <location>
        <begin position="445"/>
        <end position="469"/>
    </location>
</feature>
<evidence type="ECO:0000256" key="5">
    <source>
        <dbReference type="ARBA" id="ARBA00023180"/>
    </source>
</evidence>
<feature type="transmembrane region" description="Helical" evidence="7">
    <location>
        <begin position="44"/>
        <end position="63"/>
    </location>
</feature>
<feature type="domain" description="Amino acid transporter transmembrane" evidence="8">
    <location>
        <begin position="228"/>
        <end position="482"/>
    </location>
</feature>
<feature type="domain" description="Amino acid transporter transmembrane" evidence="8">
    <location>
        <begin position="47"/>
        <end position="100"/>
    </location>
</feature>
<evidence type="ECO:0000313" key="10">
    <source>
        <dbReference type="Proteomes" id="UP000593567"/>
    </source>
</evidence>
<dbReference type="OrthoDB" id="294541at2759"/>
<keyword evidence="10" id="KW-1185">Reference proteome</keyword>
<evidence type="ECO:0000256" key="3">
    <source>
        <dbReference type="ARBA" id="ARBA00022989"/>
    </source>
</evidence>
<reference evidence="9" key="1">
    <citation type="submission" date="2020-06" db="EMBL/GenBank/DDBJ databases">
        <title>Draft genome of Bugula neritina, a colonial animal packing powerful symbionts and potential medicines.</title>
        <authorList>
            <person name="Rayko M."/>
        </authorList>
    </citation>
    <scope>NUCLEOTIDE SEQUENCE [LARGE SCALE GENOMIC DNA]</scope>
    <source>
        <strain evidence="9">Kwan_BN1</strain>
    </source>
</reference>
<dbReference type="PANTHER" id="PTHR16189:SF0">
    <property type="entry name" value="TRANSMEMBRANE PROTEIN 104"/>
    <property type="match status" value="1"/>
</dbReference>